<dbReference type="AlphaFoldDB" id="A0A9W7L940"/>
<dbReference type="OrthoDB" id="442352at2759"/>
<evidence type="ECO:0000256" key="7">
    <source>
        <dbReference type="SAM" id="MobiDB-lite"/>
    </source>
</evidence>
<feature type="transmembrane region" description="Helical" evidence="8">
    <location>
        <begin position="147"/>
        <end position="170"/>
    </location>
</feature>
<organism evidence="10 11">
    <name type="scientific">Triparma columacea</name>
    <dbReference type="NCBI Taxonomy" id="722753"/>
    <lineage>
        <taxon>Eukaryota</taxon>
        <taxon>Sar</taxon>
        <taxon>Stramenopiles</taxon>
        <taxon>Ochrophyta</taxon>
        <taxon>Bolidophyceae</taxon>
        <taxon>Parmales</taxon>
        <taxon>Triparmaceae</taxon>
        <taxon>Triparma</taxon>
    </lineage>
</organism>
<dbReference type="Gene3D" id="3.30.70.1450">
    <property type="entry name" value="Regulator of K+ conductance, C-terminal domain"/>
    <property type="match status" value="1"/>
</dbReference>
<proteinExistence type="predicted"/>
<dbReference type="InterPro" id="IPR051679">
    <property type="entry name" value="DASS-Related_Transporters"/>
</dbReference>
<name>A0A9W7L940_9STRA</name>
<dbReference type="PROSITE" id="PS01271">
    <property type="entry name" value="NA_SULFATE"/>
    <property type="match status" value="1"/>
</dbReference>
<evidence type="ECO:0000256" key="6">
    <source>
        <dbReference type="ARBA" id="ARBA00023136"/>
    </source>
</evidence>
<feature type="transmembrane region" description="Helical" evidence="8">
    <location>
        <begin position="636"/>
        <end position="661"/>
    </location>
</feature>
<evidence type="ECO:0000256" key="1">
    <source>
        <dbReference type="ARBA" id="ARBA00004141"/>
    </source>
</evidence>
<dbReference type="PANTHER" id="PTHR43652:SF2">
    <property type="entry name" value="BASIC AMINO ACID ANTIPORTER YFCC-RELATED"/>
    <property type="match status" value="1"/>
</dbReference>
<evidence type="ECO:0000256" key="4">
    <source>
        <dbReference type="ARBA" id="ARBA00022737"/>
    </source>
</evidence>
<feature type="region of interest" description="Disordered" evidence="7">
    <location>
        <begin position="433"/>
        <end position="455"/>
    </location>
</feature>
<dbReference type="SUPFAM" id="SSF116726">
    <property type="entry name" value="TrkA C-terminal domain-like"/>
    <property type="match status" value="1"/>
</dbReference>
<comment type="caution">
    <text evidence="10">The sequence shown here is derived from an EMBL/GenBank/DDBJ whole genome shotgun (WGS) entry which is preliminary data.</text>
</comment>
<feature type="transmembrane region" description="Helical" evidence="8">
    <location>
        <begin position="230"/>
        <end position="252"/>
    </location>
</feature>
<evidence type="ECO:0000313" key="10">
    <source>
        <dbReference type="EMBL" id="GMI39259.1"/>
    </source>
</evidence>
<dbReference type="InterPro" id="IPR036721">
    <property type="entry name" value="RCK_C_sf"/>
</dbReference>
<feature type="domain" description="Citrate transporter-like" evidence="9">
    <location>
        <begin position="76"/>
        <end position="681"/>
    </location>
</feature>
<evidence type="ECO:0000256" key="8">
    <source>
        <dbReference type="SAM" id="Phobius"/>
    </source>
</evidence>
<evidence type="ECO:0000256" key="5">
    <source>
        <dbReference type="ARBA" id="ARBA00022989"/>
    </source>
</evidence>
<dbReference type="Proteomes" id="UP001165065">
    <property type="component" value="Unassembled WGS sequence"/>
</dbReference>
<dbReference type="GO" id="GO:0005886">
    <property type="term" value="C:plasma membrane"/>
    <property type="evidence" value="ECO:0007669"/>
    <property type="project" value="TreeGrafter"/>
</dbReference>
<dbReference type="GO" id="GO:0006813">
    <property type="term" value="P:potassium ion transport"/>
    <property type="evidence" value="ECO:0007669"/>
    <property type="project" value="InterPro"/>
</dbReference>
<keyword evidence="3 8" id="KW-0812">Transmembrane</keyword>
<feature type="transmembrane region" description="Helical" evidence="8">
    <location>
        <begin position="673"/>
        <end position="692"/>
    </location>
</feature>
<keyword evidence="6 8" id="KW-0472">Membrane</keyword>
<accession>A0A9W7L940</accession>
<feature type="transmembrane region" description="Helical" evidence="8">
    <location>
        <begin position="712"/>
        <end position="732"/>
    </location>
</feature>
<evidence type="ECO:0000256" key="2">
    <source>
        <dbReference type="ARBA" id="ARBA00022448"/>
    </source>
</evidence>
<feature type="transmembrane region" description="Helical" evidence="8">
    <location>
        <begin position="191"/>
        <end position="210"/>
    </location>
</feature>
<reference evidence="11" key="1">
    <citation type="journal article" date="2023" name="Commun. Biol.">
        <title>Genome analysis of Parmales, the sister group of diatoms, reveals the evolutionary specialization of diatoms from phago-mixotrophs to photoautotrophs.</title>
        <authorList>
            <person name="Ban H."/>
            <person name="Sato S."/>
            <person name="Yoshikawa S."/>
            <person name="Yamada K."/>
            <person name="Nakamura Y."/>
            <person name="Ichinomiya M."/>
            <person name="Sato N."/>
            <person name="Blanc-Mathieu R."/>
            <person name="Endo H."/>
            <person name="Kuwata A."/>
            <person name="Ogata H."/>
        </authorList>
    </citation>
    <scope>NUCLEOTIDE SEQUENCE [LARGE SCALE GENOMIC DNA]</scope>
</reference>
<evidence type="ECO:0000256" key="3">
    <source>
        <dbReference type="ARBA" id="ARBA00022692"/>
    </source>
</evidence>
<dbReference type="EMBL" id="BRYA01000099">
    <property type="protein sequence ID" value="GMI39259.1"/>
    <property type="molecule type" value="Genomic_DNA"/>
</dbReference>
<feature type="transmembrane region" description="Helical" evidence="8">
    <location>
        <begin position="31"/>
        <end position="50"/>
    </location>
</feature>
<comment type="subcellular location">
    <subcellularLocation>
        <location evidence="1">Membrane</location>
        <topology evidence="1">Multi-pass membrane protein</topology>
    </subcellularLocation>
</comment>
<protein>
    <recommendedName>
        <fullName evidence="9">Citrate transporter-like domain-containing protein</fullName>
    </recommendedName>
</protein>
<evidence type="ECO:0000259" key="9">
    <source>
        <dbReference type="Pfam" id="PF03600"/>
    </source>
</evidence>
<dbReference type="GO" id="GO:0055085">
    <property type="term" value="P:transmembrane transport"/>
    <property type="evidence" value="ECO:0007669"/>
    <property type="project" value="InterPro"/>
</dbReference>
<keyword evidence="11" id="KW-1185">Reference proteome</keyword>
<dbReference type="InterPro" id="IPR004680">
    <property type="entry name" value="Cit_transptr-like_dom"/>
</dbReference>
<evidence type="ECO:0000313" key="11">
    <source>
        <dbReference type="Proteomes" id="UP001165065"/>
    </source>
</evidence>
<keyword evidence="4" id="KW-0677">Repeat</keyword>
<feature type="transmembrane region" description="Helical" evidence="8">
    <location>
        <begin position="103"/>
        <end position="122"/>
    </location>
</feature>
<dbReference type="InterPro" id="IPR031312">
    <property type="entry name" value="Na/sul_symport_CS"/>
</dbReference>
<dbReference type="Pfam" id="PF03600">
    <property type="entry name" value="CitMHS"/>
    <property type="match status" value="1"/>
</dbReference>
<gene>
    <name evidence="10" type="ORF">TrCOL_g10212</name>
</gene>
<keyword evidence="5 8" id="KW-1133">Transmembrane helix</keyword>
<feature type="transmembrane region" description="Helical" evidence="8">
    <location>
        <begin position="62"/>
        <end position="91"/>
    </location>
</feature>
<keyword evidence="2" id="KW-0813">Transport</keyword>
<sequence>MQELLLPSEEPMFERKSLLYKEKTSFAKYRGPLLAALLGVAVFFVSYYLWLDQNFKQSVTILTIYGAMTAMACFNVASDLAMFTSSVFLLLCTVINRDDFLSGYGNSSVVTVGLLLVVAKGVEETGALEWLVKALLGKPKSRTVAQLIMMLPVLLISAFLSNTACVAMMIPIVQSWADGIGQSRSQLLLPLSYVSMMGGCLSLIGSSNNLVAYEKAKDYYKENDMGEIKIGMFDVALAGIPMTVCGIVYMVFTSKYLLPNDAEEGQVNGSGGGQDSSSMVSNYSMCFWVKGAKKGRPNDVFGLTPDQAAFDRPGLVLHARHTVAGESGEDLKAGVPFREGELLIFKGTAGRLAQLQKVPGLTLATKEIEKLSFAKMKYKSDNRLSKRRHRRIIEAVVAMNSPLVGKKVKDVSFRQSYNAVIIARRQGLRRGRGVTRSDMGDLNTSRTYSKSNEKDSVVDLEENAEGAKGGKTYICLDTKDAPDCDCNTSWGEVVFCPGDSLLMVASAGFSKIHASSRLFALVTELADSKPRRDDNWKDLARMALTWVMLFAIIGVSAVDDTLLLEMCVITITIQIFLQVMTLDEAWGAVKGSTLLTIASSFSLGTAITECGLSDILANGINKIADPFGKIGLIAVVYFFTSFLSILVSNTAVVVFLFNPVAKAATGAGMDLKPFVFVLMIASSAAYATPISYQTNLMVLGPGGYQFNDYLKFGGPLQVVSWVSTTIAVYAIWGSQ</sequence>
<dbReference type="PANTHER" id="PTHR43652">
    <property type="entry name" value="BASIC AMINO ACID ANTIPORTER YFCC-RELATED"/>
    <property type="match status" value="1"/>
</dbReference>